<organism evidence="1 2">
    <name type="scientific">Romanomermis culicivorax</name>
    <name type="common">Nematode worm</name>
    <dbReference type="NCBI Taxonomy" id="13658"/>
    <lineage>
        <taxon>Eukaryota</taxon>
        <taxon>Metazoa</taxon>
        <taxon>Ecdysozoa</taxon>
        <taxon>Nematoda</taxon>
        <taxon>Enoplea</taxon>
        <taxon>Dorylaimia</taxon>
        <taxon>Mermithida</taxon>
        <taxon>Mermithoidea</taxon>
        <taxon>Mermithidae</taxon>
        <taxon>Romanomermis</taxon>
    </lineage>
</organism>
<accession>A0A915IWA6</accession>
<protein>
    <submittedName>
        <fullName evidence="2">Transmembrane protein</fullName>
    </submittedName>
</protein>
<keyword evidence="1" id="KW-1185">Reference proteome</keyword>
<reference evidence="2" key="1">
    <citation type="submission" date="2022-11" db="UniProtKB">
        <authorList>
            <consortium name="WormBaseParasite"/>
        </authorList>
    </citation>
    <scope>IDENTIFICATION</scope>
</reference>
<proteinExistence type="predicted"/>
<dbReference type="AlphaFoldDB" id="A0A915IWA6"/>
<name>A0A915IWA6_ROMCU</name>
<evidence type="ECO:0000313" key="2">
    <source>
        <dbReference type="WBParaSite" id="nRc.2.0.1.t18107-RA"/>
    </source>
</evidence>
<evidence type="ECO:0000313" key="1">
    <source>
        <dbReference type="Proteomes" id="UP000887565"/>
    </source>
</evidence>
<dbReference type="WBParaSite" id="nRc.2.0.1.t18107-RA">
    <property type="protein sequence ID" value="nRc.2.0.1.t18107-RA"/>
    <property type="gene ID" value="nRc.2.0.1.g18107"/>
</dbReference>
<dbReference type="Proteomes" id="UP000887565">
    <property type="component" value="Unplaced"/>
</dbReference>
<sequence length="153" mass="18251">MPDEEKIVDPFDLPNQNQWPFTQQQIADAQKVDPMLDQMRQKVENQRYSLFFWRRVIFDFAASGFQHFYAFFPLFASVSTTKIGFSYFSCGTNYLITVRKFFIPDRETYMMLTKNEYERIPHTIKDSNQVILPEKTTNLPVFSRSENQQPHKQ</sequence>